<evidence type="ECO:0000259" key="2">
    <source>
        <dbReference type="Pfam" id="PF18160"/>
    </source>
</evidence>
<accession>A0A844KAD0</accession>
<keyword evidence="4" id="KW-1185">Reference proteome</keyword>
<dbReference type="AlphaFoldDB" id="A0A844KAD0"/>
<feature type="transmembrane region" description="Helical" evidence="1">
    <location>
        <begin position="62"/>
        <end position="81"/>
    </location>
</feature>
<evidence type="ECO:0000256" key="1">
    <source>
        <dbReference type="SAM" id="Phobius"/>
    </source>
</evidence>
<feature type="transmembrane region" description="Helical" evidence="1">
    <location>
        <begin position="29"/>
        <end position="50"/>
    </location>
</feature>
<proteinExistence type="predicted"/>
<keyword evidence="1" id="KW-0472">Membrane</keyword>
<dbReference type="EMBL" id="WNAF01000001">
    <property type="protein sequence ID" value="MTR75406.1"/>
    <property type="molecule type" value="Genomic_DNA"/>
</dbReference>
<feature type="transmembrane region" description="Helical" evidence="1">
    <location>
        <begin position="145"/>
        <end position="167"/>
    </location>
</feature>
<sequence>MNERELKEEIEKTYELRNITYQRLRVQNFWTRILEIYYSVFTALLSVCSIMKNGEFISQHSVCFTVAVAILVCFANAQNFSGRAHDLEANLADLLKLKNKANSLKVGKKQICVELYKEYIKKCGDSEYHSIIDEYKYNGDWQYKFVVALAAIFVIVLLLLPVVYVAIFHRGFYSVFRLKY</sequence>
<keyword evidence="1" id="KW-1133">Transmembrane helix</keyword>
<feature type="domain" description="SMODS and SLOG-associating 2TM effector" evidence="2">
    <location>
        <begin position="4"/>
        <end position="146"/>
    </location>
</feature>
<dbReference type="Proteomes" id="UP000448177">
    <property type="component" value="Unassembled WGS sequence"/>
</dbReference>
<dbReference type="Pfam" id="PF18160">
    <property type="entry name" value="SLATT_5"/>
    <property type="match status" value="1"/>
</dbReference>
<evidence type="ECO:0000313" key="3">
    <source>
        <dbReference type="EMBL" id="MTR75406.1"/>
    </source>
</evidence>
<dbReference type="RefSeq" id="WP_155203184.1">
    <property type="nucleotide sequence ID" value="NZ_WNAF01000001.1"/>
</dbReference>
<comment type="caution">
    <text evidence="3">The sequence shown here is derived from an EMBL/GenBank/DDBJ whole genome shotgun (WGS) entry which is preliminary data.</text>
</comment>
<reference evidence="3 4" key="1">
    <citation type="journal article" date="2019" name="Nat. Med.">
        <title>A library of human gut bacterial isolates paired with longitudinal multiomics data enables mechanistic microbiome research.</title>
        <authorList>
            <person name="Poyet M."/>
            <person name="Groussin M."/>
            <person name="Gibbons S.M."/>
            <person name="Avila-Pacheco J."/>
            <person name="Jiang X."/>
            <person name="Kearney S.M."/>
            <person name="Perrotta A.R."/>
            <person name="Berdy B."/>
            <person name="Zhao S."/>
            <person name="Lieberman T.D."/>
            <person name="Swanson P.K."/>
            <person name="Smith M."/>
            <person name="Roesemann S."/>
            <person name="Alexander J.E."/>
            <person name="Rich S.A."/>
            <person name="Livny J."/>
            <person name="Vlamakis H."/>
            <person name="Clish C."/>
            <person name="Bullock K."/>
            <person name="Deik A."/>
            <person name="Scott J."/>
            <person name="Pierce K.A."/>
            <person name="Xavier R.J."/>
            <person name="Alm E.J."/>
        </authorList>
    </citation>
    <scope>NUCLEOTIDE SEQUENCE [LARGE SCALE GENOMIC DNA]</scope>
    <source>
        <strain evidence="3 4">BIOML-A1</strain>
    </source>
</reference>
<name>A0A844KAD0_9FIRM</name>
<gene>
    <name evidence="3" type="ORF">GMD21_01635</name>
</gene>
<organism evidence="3 4">
    <name type="scientific">Mediterraneibacter faecis</name>
    <dbReference type="NCBI Taxonomy" id="592978"/>
    <lineage>
        <taxon>Bacteria</taxon>
        <taxon>Bacillati</taxon>
        <taxon>Bacillota</taxon>
        <taxon>Clostridia</taxon>
        <taxon>Lachnospirales</taxon>
        <taxon>Lachnospiraceae</taxon>
        <taxon>Mediterraneibacter</taxon>
    </lineage>
</organism>
<dbReference type="InterPro" id="IPR041115">
    <property type="entry name" value="SLATT_5"/>
</dbReference>
<evidence type="ECO:0000313" key="4">
    <source>
        <dbReference type="Proteomes" id="UP000448177"/>
    </source>
</evidence>
<protein>
    <recommendedName>
        <fullName evidence="2">SMODS and SLOG-associating 2TM effector domain-containing protein</fullName>
    </recommendedName>
</protein>
<keyword evidence="1" id="KW-0812">Transmembrane</keyword>